<protein>
    <submittedName>
        <fullName evidence="3">Uncharacterized protein</fullName>
    </submittedName>
</protein>
<keyword evidence="2" id="KW-1185">Reference proteome</keyword>
<name>A0A1I7WRN0_HETBA</name>
<sequence length="164" mass="18868">MEVSVLKVLAWNWKKPPYRQVKPQLSEGKNVDTFTTAKPNKEKSLDKYLEDANMTTNNEIKIQMSDEISIRNMLKQKEFDSGELYEHRTTTAQYSPLIETARTTKETPQNSKVTPTIKLAIDETKSEKEANMSKEERADEIKLVKPSNENEEEEELANEATEVT</sequence>
<accession>A0A1I7WRN0</accession>
<feature type="compositionally biased region" description="Basic and acidic residues" evidence="1">
    <location>
        <begin position="123"/>
        <end position="143"/>
    </location>
</feature>
<proteinExistence type="predicted"/>
<feature type="region of interest" description="Disordered" evidence="1">
    <location>
        <begin position="123"/>
        <end position="164"/>
    </location>
</feature>
<evidence type="ECO:0000256" key="1">
    <source>
        <dbReference type="SAM" id="MobiDB-lite"/>
    </source>
</evidence>
<evidence type="ECO:0000313" key="2">
    <source>
        <dbReference type="Proteomes" id="UP000095283"/>
    </source>
</evidence>
<dbReference type="AlphaFoldDB" id="A0A1I7WRN0"/>
<evidence type="ECO:0000313" key="3">
    <source>
        <dbReference type="WBParaSite" id="Hba_07755"/>
    </source>
</evidence>
<dbReference type="Proteomes" id="UP000095283">
    <property type="component" value="Unplaced"/>
</dbReference>
<organism evidence="2 3">
    <name type="scientific">Heterorhabditis bacteriophora</name>
    <name type="common">Entomopathogenic nematode worm</name>
    <dbReference type="NCBI Taxonomy" id="37862"/>
    <lineage>
        <taxon>Eukaryota</taxon>
        <taxon>Metazoa</taxon>
        <taxon>Ecdysozoa</taxon>
        <taxon>Nematoda</taxon>
        <taxon>Chromadorea</taxon>
        <taxon>Rhabditida</taxon>
        <taxon>Rhabditina</taxon>
        <taxon>Rhabditomorpha</taxon>
        <taxon>Strongyloidea</taxon>
        <taxon>Heterorhabditidae</taxon>
        <taxon>Heterorhabditis</taxon>
    </lineage>
</organism>
<dbReference type="WBParaSite" id="Hba_07755">
    <property type="protein sequence ID" value="Hba_07755"/>
    <property type="gene ID" value="Hba_07755"/>
</dbReference>
<reference evidence="3" key="1">
    <citation type="submission" date="2016-11" db="UniProtKB">
        <authorList>
            <consortium name="WormBaseParasite"/>
        </authorList>
    </citation>
    <scope>IDENTIFICATION</scope>
</reference>